<evidence type="ECO:0000256" key="2">
    <source>
        <dbReference type="ARBA" id="ARBA00022908"/>
    </source>
</evidence>
<reference evidence="8" key="1">
    <citation type="submission" date="2024-05" db="EMBL/GenBank/DDBJ databases">
        <title>Whole-Genome Sequence of CFS9, a Potential Fish Probiotic Isolated from the Body Surface of Silurus asotus.</title>
        <authorList>
            <person name="Kojima M."/>
            <person name="Tobioka K."/>
            <person name="Yokota K."/>
            <person name="Nakatani H."/>
            <person name="Hori K."/>
            <person name="Tamaru Y."/>
            <person name="Okazaki F."/>
        </authorList>
    </citation>
    <scope>NUCLEOTIDE SEQUENCE</scope>
    <source>
        <strain evidence="8">CFS9</strain>
    </source>
</reference>
<keyword evidence="3 5" id="KW-0238">DNA-binding</keyword>
<dbReference type="PANTHER" id="PTHR30349">
    <property type="entry name" value="PHAGE INTEGRASE-RELATED"/>
    <property type="match status" value="1"/>
</dbReference>
<dbReference type="GO" id="GO:0006310">
    <property type="term" value="P:DNA recombination"/>
    <property type="evidence" value="ECO:0007669"/>
    <property type="project" value="UniProtKB-KW"/>
</dbReference>
<dbReference type="InterPro" id="IPR044068">
    <property type="entry name" value="CB"/>
</dbReference>
<keyword evidence="2" id="KW-0229">DNA integration</keyword>
<comment type="similarity">
    <text evidence="1">Belongs to the 'phage' integrase family.</text>
</comment>
<organism evidence="8">
    <name type="scientific">Flavobacterium sp. CFS9</name>
    <dbReference type="NCBI Taxonomy" id="3143118"/>
    <lineage>
        <taxon>Bacteria</taxon>
        <taxon>Pseudomonadati</taxon>
        <taxon>Bacteroidota</taxon>
        <taxon>Flavobacteriia</taxon>
        <taxon>Flavobacteriales</taxon>
        <taxon>Flavobacteriaceae</taxon>
        <taxon>Flavobacterium</taxon>
    </lineage>
</organism>
<evidence type="ECO:0008006" key="9">
    <source>
        <dbReference type="Google" id="ProtNLM"/>
    </source>
</evidence>
<accession>A0AAT9GWQ0</accession>
<evidence type="ECO:0000256" key="3">
    <source>
        <dbReference type="ARBA" id="ARBA00023125"/>
    </source>
</evidence>
<dbReference type="InterPro" id="IPR013762">
    <property type="entry name" value="Integrase-like_cat_sf"/>
</dbReference>
<evidence type="ECO:0000313" key="8">
    <source>
        <dbReference type="EMBL" id="BFM41644.1"/>
    </source>
</evidence>
<sequence>MKSIYSTPKVVKYEDLSKSWFVYFRYNQKLFRYKFGINYINNYKKRLIEANSIRDVLHEKLRNGWNPNIPDVVNTFSNMTFSEALDFAIEKKAQTLGAKTLCGYKSTVKFIKSALVPTNTKNLLICETKRVHIKLILEKTQKQRKWSNKSYNKNLGYLKAILSELLQWDIIDHNPAHGIRALRVSEVTGFKPASDDQVKIIKEKILNDFPSFYPYIISIFHTGIRPEELLFLQIKMIDLKNSQIILPPEITKTDKERIVPINHYLKSFFEEMHLHIYNPNFYAFGSRREHSNRGLKKNLDFVPGAKRLSRDTASKLWRKLIKTESNIDVDMYSLKHLGANKKILAGIELDALRELYGHTSKMMTLRYAKVVKEVNRQQIIEKSPDF</sequence>
<dbReference type="PANTHER" id="PTHR30349:SF41">
    <property type="entry name" value="INTEGRASE_RECOMBINASE PROTEIN MJ0367-RELATED"/>
    <property type="match status" value="1"/>
</dbReference>
<dbReference type="InterPro" id="IPR050090">
    <property type="entry name" value="Tyrosine_recombinase_XerCD"/>
</dbReference>
<dbReference type="EMBL" id="AP031573">
    <property type="protein sequence ID" value="BFM41644.1"/>
    <property type="molecule type" value="Genomic_DNA"/>
</dbReference>
<feature type="domain" description="Tyr recombinase" evidence="6">
    <location>
        <begin position="188"/>
        <end position="380"/>
    </location>
</feature>
<evidence type="ECO:0000259" key="6">
    <source>
        <dbReference type="PROSITE" id="PS51898"/>
    </source>
</evidence>
<dbReference type="InterPro" id="IPR010998">
    <property type="entry name" value="Integrase_recombinase_N"/>
</dbReference>
<keyword evidence="4" id="KW-0233">DNA recombination</keyword>
<dbReference type="PROSITE" id="PS51900">
    <property type="entry name" value="CB"/>
    <property type="match status" value="1"/>
</dbReference>
<dbReference type="SUPFAM" id="SSF56349">
    <property type="entry name" value="DNA breaking-rejoining enzymes"/>
    <property type="match status" value="1"/>
</dbReference>
<evidence type="ECO:0000256" key="5">
    <source>
        <dbReference type="PROSITE-ProRule" id="PRU01248"/>
    </source>
</evidence>
<dbReference type="RefSeq" id="WP_369616899.1">
    <property type="nucleotide sequence ID" value="NZ_AP031573.1"/>
</dbReference>
<name>A0AAT9GWQ0_9FLAO</name>
<dbReference type="AlphaFoldDB" id="A0AAT9GWQ0"/>
<dbReference type="Gene3D" id="1.10.150.130">
    <property type="match status" value="1"/>
</dbReference>
<evidence type="ECO:0000256" key="4">
    <source>
        <dbReference type="ARBA" id="ARBA00023172"/>
    </source>
</evidence>
<dbReference type="Pfam" id="PF00589">
    <property type="entry name" value="Phage_integrase"/>
    <property type="match status" value="1"/>
</dbReference>
<feature type="domain" description="Core-binding (CB)" evidence="7">
    <location>
        <begin position="79"/>
        <end position="166"/>
    </location>
</feature>
<dbReference type="GO" id="GO:0003677">
    <property type="term" value="F:DNA binding"/>
    <property type="evidence" value="ECO:0007669"/>
    <property type="project" value="UniProtKB-UniRule"/>
</dbReference>
<gene>
    <name evidence="8" type="ORF">CFS9_02850</name>
</gene>
<protein>
    <recommendedName>
        <fullName evidence="9">Site-specific recombinase XerD</fullName>
    </recommendedName>
</protein>
<dbReference type="InterPro" id="IPR002104">
    <property type="entry name" value="Integrase_catalytic"/>
</dbReference>
<dbReference type="PROSITE" id="PS51898">
    <property type="entry name" value="TYR_RECOMBINASE"/>
    <property type="match status" value="1"/>
</dbReference>
<dbReference type="Gene3D" id="1.10.443.10">
    <property type="entry name" value="Intergrase catalytic core"/>
    <property type="match status" value="1"/>
</dbReference>
<dbReference type="GO" id="GO:0015074">
    <property type="term" value="P:DNA integration"/>
    <property type="evidence" value="ECO:0007669"/>
    <property type="project" value="UniProtKB-KW"/>
</dbReference>
<dbReference type="InterPro" id="IPR011010">
    <property type="entry name" value="DNA_brk_join_enz"/>
</dbReference>
<evidence type="ECO:0000256" key="1">
    <source>
        <dbReference type="ARBA" id="ARBA00008857"/>
    </source>
</evidence>
<proteinExistence type="inferred from homology"/>
<evidence type="ECO:0000259" key="7">
    <source>
        <dbReference type="PROSITE" id="PS51900"/>
    </source>
</evidence>